<dbReference type="Gene3D" id="3.90.950.10">
    <property type="match status" value="1"/>
</dbReference>
<keyword evidence="3 7" id="KW-0547">Nucleotide-binding</keyword>
<dbReference type="InterPro" id="IPR002637">
    <property type="entry name" value="RdgB/HAM1"/>
</dbReference>
<dbReference type="HAMAP" id="MF_01405">
    <property type="entry name" value="Non_canon_purine_NTPase"/>
    <property type="match status" value="1"/>
</dbReference>
<dbReference type="GO" id="GO:0036220">
    <property type="term" value="F:ITP diphosphatase activity"/>
    <property type="evidence" value="ECO:0007669"/>
    <property type="project" value="UniProtKB-EC"/>
</dbReference>
<dbReference type="InterPro" id="IPR029001">
    <property type="entry name" value="ITPase-like_fam"/>
</dbReference>
<dbReference type="NCBIfam" id="TIGR00042">
    <property type="entry name" value="RdgB/HAM1 family non-canonical purine NTP pyrophosphatase"/>
    <property type="match status" value="1"/>
</dbReference>
<feature type="binding site" evidence="7">
    <location>
        <position position="40"/>
    </location>
    <ligand>
        <name>Mg(2+)</name>
        <dbReference type="ChEBI" id="CHEBI:18420"/>
    </ligand>
</feature>
<feature type="binding site" evidence="7">
    <location>
        <begin position="7"/>
        <end position="12"/>
    </location>
    <ligand>
        <name>substrate</name>
    </ligand>
</feature>
<evidence type="ECO:0000256" key="7">
    <source>
        <dbReference type="HAMAP-Rule" id="MF_01405"/>
    </source>
</evidence>
<dbReference type="InterPro" id="IPR020922">
    <property type="entry name" value="dITP/XTP_pyrophosphatase"/>
</dbReference>
<evidence type="ECO:0000256" key="6">
    <source>
        <dbReference type="ARBA" id="ARBA00023080"/>
    </source>
</evidence>
<feature type="binding site" evidence="7">
    <location>
        <position position="70"/>
    </location>
    <ligand>
        <name>substrate</name>
    </ligand>
</feature>
<accession>A0ABV1GFG4</accession>
<evidence type="ECO:0000313" key="10">
    <source>
        <dbReference type="Proteomes" id="UP001477672"/>
    </source>
</evidence>
<evidence type="ECO:0000256" key="5">
    <source>
        <dbReference type="ARBA" id="ARBA00022842"/>
    </source>
</evidence>
<comment type="subunit">
    <text evidence="7">Homodimer.</text>
</comment>
<dbReference type="EMBL" id="JBBMFA010000092">
    <property type="protein sequence ID" value="MEQ2520596.1"/>
    <property type="molecule type" value="Genomic_DNA"/>
</dbReference>
<keyword evidence="6 7" id="KW-0546">Nucleotide metabolism</keyword>
<dbReference type="PANTHER" id="PTHR11067">
    <property type="entry name" value="INOSINE TRIPHOSPHATE PYROPHOSPHATASE/HAM1 PROTEIN"/>
    <property type="match status" value="1"/>
</dbReference>
<comment type="function">
    <text evidence="7">Pyrophosphatase that catalyzes the hydrolysis of nucleoside triphosphates to their monophosphate derivatives, with a high preference for the non-canonical purine nucleotides XTP (xanthosine triphosphate), dITP (deoxyinosine triphosphate) and ITP. Seems to function as a house-cleaning enzyme that removes non-canonical purine nucleotides from the nucleotide pool, thus preventing their incorporation into DNA/RNA and avoiding chromosomal lesions.</text>
</comment>
<dbReference type="RefSeq" id="WP_349216137.1">
    <property type="nucleotide sequence ID" value="NZ_JBBMFA010000092.1"/>
</dbReference>
<comment type="catalytic activity">
    <reaction evidence="7">
        <text>XTP + H2O = XMP + diphosphate + H(+)</text>
        <dbReference type="Rhea" id="RHEA:28610"/>
        <dbReference type="ChEBI" id="CHEBI:15377"/>
        <dbReference type="ChEBI" id="CHEBI:15378"/>
        <dbReference type="ChEBI" id="CHEBI:33019"/>
        <dbReference type="ChEBI" id="CHEBI:57464"/>
        <dbReference type="ChEBI" id="CHEBI:61314"/>
        <dbReference type="EC" id="3.6.1.66"/>
    </reaction>
</comment>
<gene>
    <name evidence="9" type="primary">rdgB</name>
    <name evidence="9" type="ORF">WMO24_09175</name>
</gene>
<reference evidence="9 10" key="1">
    <citation type="submission" date="2024-03" db="EMBL/GenBank/DDBJ databases">
        <title>Human intestinal bacterial collection.</title>
        <authorList>
            <person name="Pauvert C."/>
            <person name="Hitch T.C.A."/>
            <person name="Clavel T."/>
        </authorList>
    </citation>
    <scope>NUCLEOTIDE SEQUENCE [LARGE SCALE GENOMIC DNA]</scope>
    <source>
        <strain evidence="9 10">CLA-JM-H11</strain>
    </source>
</reference>
<sequence>MEFVAATNNAHKLKEMRRILERMGHTVLSQKEAGVSLDPEENGTTFSENACIKAQAICEACQKPTVADDSGLCVEALNGAPGVYSARYCGRHGDDGANNQKLMQEMTNVPPHKRGAKFVSAICIWLPNQRHAVFEGECRGSIGFEERGENGFGYDPLFIPDEVGIPGTGETLPNVSHRTYAELSADEKDAISHRGRALQLLEAQLPDFLADASIIGMASGPAQSL</sequence>
<organism evidence="9 10">
    <name type="scientific">Ruthenibacterium intestinale</name>
    <dbReference type="NCBI Taxonomy" id="3133163"/>
    <lineage>
        <taxon>Bacteria</taxon>
        <taxon>Bacillati</taxon>
        <taxon>Bacillota</taxon>
        <taxon>Clostridia</taxon>
        <taxon>Eubacteriales</taxon>
        <taxon>Oscillospiraceae</taxon>
        <taxon>Ruthenibacterium</taxon>
    </lineage>
</organism>
<dbReference type="EC" id="3.6.1.66" evidence="7"/>
<keyword evidence="4 7" id="KW-0378">Hydrolase</keyword>
<dbReference type="SUPFAM" id="SSF52972">
    <property type="entry name" value="ITPase-like"/>
    <property type="match status" value="1"/>
</dbReference>
<dbReference type="PANTHER" id="PTHR11067:SF9">
    <property type="entry name" value="INOSINE TRIPHOSPHATE PYROPHOSPHATASE"/>
    <property type="match status" value="1"/>
</dbReference>
<dbReference type="CDD" id="cd00515">
    <property type="entry name" value="HAM1"/>
    <property type="match status" value="1"/>
</dbReference>
<feature type="binding site" evidence="7">
    <location>
        <position position="69"/>
    </location>
    <ligand>
        <name>Mg(2+)</name>
        <dbReference type="ChEBI" id="CHEBI:18420"/>
    </ligand>
</feature>
<dbReference type="Pfam" id="PF01725">
    <property type="entry name" value="Ham1p_like"/>
    <property type="match status" value="1"/>
</dbReference>
<feature type="binding site" evidence="7">
    <location>
        <begin position="193"/>
        <end position="194"/>
    </location>
    <ligand>
        <name>substrate</name>
    </ligand>
</feature>
<feature type="binding site" evidence="7">
    <location>
        <begin position="152"/>
        <end position="155"/>
    </location>
    <ligand>
        <name>substrate</name>
    </ligand>
</feature>
<comment type="similarity">
    <text evidence="1 7 8">Belongs to the HAM1 NTPase family.</text>
</comment>
<evidence type="ECO:0000256" key="1">
    <source>
        <dbReference type="ARBA" id="ARBA00008023"/>
    </source>
</evidence>
<evidence type="ECO:0000256" key="3">
    <source>
        <dbReference type="ARBA" id="ARBA00022741"/>
    </source>
</evidence>
<comment type="caution">
    <text evidence="9">The sequence shown here is derived from an EMBL/GenBank/DDBJ whole genome shotgun (WGS) entry which is preliminary data.</text>
</comment>
<feature type="active site" description="Proton acceptor" evidence="7">
    <location>
        <position position="69"/>
    </location>
</feature>
<evidence type="ECO:0000256" key="4">
    <source>
        <dbReference type="ARBA" id="ARBA00022801"/>
    </source>
</evidence>
<keyword evidence="2 7" id="KW-0479">Metal-binding</keyword>
<evidence type="ECO:0000313" key="9">
    <source>
        <dbReference type="EMBL" id="MEQ2520596.1"/>
    </source>
</evidence>
<keyword evidence="5 7" id="KW-0460">Magnesium</keyword>
<dbReference type="Proteomes" id="UP001477672">
    <property type="component" value="Unassembled WGS sequence"/>
</dbReference>
<comment type="catalytic activity">
    <reaction evidence="7">
        <text>dITP + H2O = dIMP + diphosphate + H(+)</text>
        <dbReference type="Rhea" id="RHEA:28342"/>
        <dbReference type="ChEBI" id="CHEBI:15377"/>
        <dbReference type="ChEBI" id="CHEBI:15378"/>
        <dbReference type="ChEBI" id="CHEBI:33019"/>
        <dbReference type="ChEBI" id="CHEBI:61194"/>
        <dbReference type="ChEBI" id="CHEBI:61382"/>
        <dbReference type="EC" id="3.6.1.66"/>
    </reaction>
</comment>
<protein>
    <recommendedName>
        <fullName evidence="7">dITP/XTP pyrophosphatase</fullName>
        <ecNumber evidence="7">3.6.1.66</ecNumber>
    </recommendedName>
    <alternativeName>
        <fullName evidence="7">Non-canonical purine NTP pyrophosphatase</fullName>
    </alternativeName>
    <alternativeName>
        <fullName evidence="7">Non-standard purine NTP pyrophosphatase</fullName>
    </alternativeName>
    <alternativeName>
        <fullName evidence="7">Nucleoside-triphosphate diphosphatase</fullName>
    </alternativeName>
    <alternativeName>
        <fullName evidence="7">Nucleoside-triphosphate pyrophosphatase</fullName>
        <shortName evidence="7">NTPase</shortName>
    </alternativeName>
</protein>
<comment type="cofactor">
    <cofactor evidence="7">
        <name>Mg(2+)</name>
        <dbReference type="ChEBI" id="CHEBI:18420"/>
    </cofactor>
    <text evidence="7">Binds 1 Mg(2+) ion per subunit.</text>
</comment>
<name>A0ABV1GFG4_9FIRM</name>
<evidence type="ECO:0000256" key="8">
    <source>
        <dbReference type="RuleBase" id="RU003781"/>
    </source>
</evidence>
<comment type="catalytic activity">
    <reaction evidence="7">
        <text>ITP + H2O = IMP + diphosphate + H(+)</text>
        <dbReference type="Rhea" id="RHEA:29399"/>
        <dbReference type="ChEBI" id="CHEBI:15377"/>
        <dbReference type="ChEBI" id="CHEBI:15378"/>
        <dbReference type="ChEBI" id="CHEBI:33019"/>
        <dbReference type="ChEBI" id="CHEBI:58053"/>
        <dbReference type="ChEBI" id="CHEBI:61402"/>
        <dbReference type="EC" id="3.6.1.66"/>
    </reaction>
</comment>
<keyword evidence="10" id="KW-1185">Reference proteome</keyword>
<proteinExistence type="inferred from homology"/>
<feature type="binding site" evidence="7">
    <location>
        <position position="188"/>
    </location>
    <ligand>
        <name>substrate</name>
    </ligand>
</feature>
<evidence type="ECO:0000256" key="2">
    <source>
        <dbReference type="ARBA" id="ARBA00022723"/>
    </source>
</evidence>